<organism evidence="3 4">
    <name type="scientific">Rhodocollybia butyracea</name>
    <dbReference type="NCBI Taxonomy" id="206335"/>
    <lineage>
        <taxon>Eukaryota</taxon>
        <taxon>Fungi</taxon>
        <taxon>Dikarya</taxon>
        <taxon>Basidiomycota</taxon>
        <taxon>Agaricomycotina</taxon>
        <taxon>Agaricomycetes</taxon>
        <taxon>Agaricomycetidae</taxon>
        <taxon>Agaricales</taxon>
        <taxon>Marasmiineae</taxon>
        <taxon>Omphalotaceae</taxon>
        <taxon>Rhodocollybia</taxon>
    </lineage>
</organism>
<evidence type="ECO:0000313" key="3">
    <source>
        <dbReference type="EMBL" id="KAF9045641.1"/>
    </source>
</evidence>
<dbReference type="Pfam" id="PF24883">
    <property type="entry name" value="NPHP3_N"/>
    <property type="match status" value="1"/>
</dbReference>
<dbReference type="InterPro" id="IPR056884">
    <property type="entry name" value="NPHP3-like_N"/>
</dbReference>
<keyword evidence="4" id="KW-1185">Reference proteome</keyword>
<dbReference type="Gene3D" id="3.40.50.300">
    <property type="entry name" value="P-loop containing nucleotide triphosphate hydrolases"/>
    <property type="match status" value="1"/>
</dbReference>
<dbReference type="SUPFAM" id="SSF52540">
    <property type="entry name" value="P-loop containing nucleoside triphosphate hydrolases"/>
    <property type="match status" value="1"/>
</dbReference>
<dbReference type="OrthoDB" id="3027122at2759"/>
<evidence type="ECO:0000256" key="1">
    <source>
        <dbReference type="ARBA" id="ARBA00022737"/>
    </source>
</evidence>
<evidence type="ECO:0000259" key="2">
    <source>
        <dbReference type="Pfam" id="PF24883"/>
    </source>
</evidence>
<feature type="domain" description="Nephrocystin 3-like N-terminal" evidence="2">
    <location>
        <begin position="103"/>
        <end position="187"/>
    </location>
</feature>
<accession>A0A9P5P8E9</accession>
<name>A0A9P5P8E9_9AGAR</name>
<dbReference type="InterPro" id="IPR027417">
    <property type="entry name" value="P-loop_NTPase"/>
</dbReference>
<dbReference type="Proteomes" id="UP000772434">
    <property type="component" value="Unassembled WGS sequence"/>
</dbReference>
<comment type="caution">
    <text evidence="3">The sequence shown here is derived from an EMBL/GenBank/DDBJ whole genome shotgun (WGS) entry which is preliminary data.</text>
</comment>
<reference evidence="3" key="1">
    <citation type="submission" date="2020-11" db="EMBL/GenBank/DDBJ databases">
        <authorList>
            <consortium name="DOE Joint Genome Institute"/>
            <person name="Ahrendt S."/>
            <person name="Riley R."/>
            <person name="Andreopoulos W."/>
            <person name="Labutti K."/>
            <person name="Pangilinan J."/>
            <person name="Ruiz-Duenas F.J."/>
            <person name="Barrasa J.M."/>
            <person name="Sanchez-Garcia M."/>
            <person name="Camarero S."/>
            <person name="Miyauchi S."/>
            <person name="Serrano A."/>
            <person name="Linde D."/>
            <person name="Babiker R."/>
            <person name="Drula E."/>
            <person name="Ayuso-Fernandez I."/>
            <person name="Pacheco R."/>
            <person name="Padilla G."/>
            <person name="Ferreira P."/>
            <person name="Barriuso J."/>
            <person name="Kellner H."/>
            <person name="Castanera R."/>
            <person name="Alfaro M."/>
            <person name="Ramirez L."/>
            <person name="Pisabarro A.G."/>
            <person name="Kuo A."/>
            <person name="Tritt A."/>
            <person name="Lipzen A."/>
            <person name="He G."/>
            <person name="Yan M."/>
            <person name="Ng V."/>
            <person name="Cullen D."/>
            <person name="Martin F."/>
            <person name="Rosso M.-N."/>
            <person name="Henrissat B."/>
            <person name="Hibbett D."/>
            <person name="Martinez A.T."/>
            <person name="Grigoriev I.V."/>
        </authorList>
    </citation>
    <scope>NUCLEOTIDE SEQUENCE</scope>
    <source>
        <strain evidence="3">AH 40177</strain>
    </source>
</reference>
<gene>
    <name evidence="3" type="ORF">BDP27DRAFT_728306</name>
</gene>
<evidence type="ECO:0000313" key="4">
    <source>
        <dbReference type="Proteomes" id="UP000772434"/>
    </source>
</evidence>
<protein>
    <recommendedName>
        <fullName evidence="2">Nephrocystin 3-like N-terminal domain-containing protein</fullName>
    </recommendedName>
</protein>
<dbReference type="AlphaFoldDB" id="A0A9P5P8E9"/>
<proteinExistence type="predicted"/>
<sequence>MESIQQFNSVISDIQEDIKAIELTGRVSQLVNSNENERKVADALQKAKEAMDRIMLASLLEVSREVKVVAAQSLLSLNPVHSARYNCIDRDRCLNGTRVTVLDDIEKWFDTGEEQVYWLNGAAGMGKTTIALSVAHRLSLNNQRSLMPPFFCSRDSVDRKNPASYFLHSRASCQLEPRLSDALVDALDRYPYIGQPCLTSKSNA</sequence>
<dbReference type="EMBL" id="JADNRY010000515">
    <property type="protein sequence ID" value="KAF9045641.1"/>
    <property type="molecule type" value="Genomic_DNA"/>
</dbReference>
<keyword evidence="1" id="KW-0677">Repeat</keyword>